<evidence type="ECO:0000259" key="4">
    <source>
        <dbReference type="PROSITE" id="PS00745"/>
    </source>
</evidence>
<evidence type="ECO:0000313" key="5">
    <source>
        <dbReference type="EMBL" id="BBA85146.1"/>
    </source>
</evidence>
<dbReference type="RefSeq" id="WP_232513733.1">
    <property type="nucleotide sequence ID" value="NZ_AP018161.1"/>
</dbReference>
<dbReference type="PROSITE" id="PS00745">
    <property type="entry name" value="RF_PROK_I"/>
    <property type="match status" value="1"/>
</dbReference>
<organism evidence="5 6">
    <name type="scientific">endosymbiont of Rhynchophorus ferrugineus</name>
    <dbReference type="NCBI Taxonomy" id="1972133"/>
    <lineage>
        <taxon>Bacteria</taxon>
        <taxon>Pseudomonadati</taxon>
        <taxon>Pseudomonadota</taxon>
        <taxon>Gammaproteobacteria</taxon>
        <taxon>Candidatus Nardonella</taxon>
    </lineage>
</organism>
<evidence type="ECO:0000256" key="1">
    <source>
        <dbReference type="ARBA" id="ARBA00010835"/>
    </source>
</evidence>
<dbReference type="InterPro" id="IPR005139">
    <property type="entry name" value="PCRF"/>
</dbReference>
<dbReference type="Gene3D" id="3.30.70.1660">
    <property type="match status" value="1"/>
</dbReference>
<dbReference type="GO" id="GO:0003747">
    <property type="term" value="F:translation release factor activity"/>
    <property type="evidence" value="ECO:0007669"/>
    <property type="project" value="InterPro"/>
</dbReference>
<dbReference type="PANTHER" id="PTHR43804">
    <property type="entry name" value="LD18447P"/>
    <property type="match status" value="1"/>
</dbReference>
<accession>A0A2Z5T9D5</accession>
<gene>
    <name evidence="5" type="primary">prfA</name>
    <name evidence="5" type="ORF">NARRFE1_02110</name>
</gene>
<dbReference type="SUPFAM" id="SSF75620">
    <property type="entry name" value="Release factor"/>
    <property type="match status" value="1"/>
</dbReference>
<feature type="domain" description="Prokaryotic-type class I peptide chain release factors" evidence="4">
    <location>
        <begin position="233"/>
        <end position="249"/>
    </location>
</feature>
<evidence type="ECO:0000313" key="6">
    <source>
        <dbReference type="Proteomes" id="UP000289537"/>
    </source>
</evidence>
<proteinExistence type="inferred from homology"/>
<comment type="similarity">
    <text evidence="1">Belongs to the prokaryotic/mitochondrial release factor family.</text>
</comment>
<keyword evidence="6" id="KW-1185">Reference proteome</keyword>
<sequence length="367" mass="43035">MSLNKLFFFLNKINDIILNIEFEIKNNILNKKYINILNKKYIYFKYIYNILNDLNDVYNNIIFLKNEIDNNTDIKELAIEEIKIFNKLKDSLIFKLSNFIYYKNEKIIDDNNEIIGCFLEIRSGTGGDEASLFSEILFKMYTKYISRYFNNISIINKIINTYGGIKEVIIKINNVTAFEKLKFESGGHRVQRIPFNESKGKIHTSTCTVGVIPIFKKYNNIINIKDLRIDTFRSSGAGGQHVNTTNSAIRIVHIPTNITIECQDERSQHQNKEKAMEILKYKLKILEINNERNKYSNIRKKLLGTGYRNDRIRTYNFVKNRIIDHRLLIKFNNIDNILDGNLDLLINDINLKYILNNINSIIDSNVL</sequence>
<name>A0A2Z5T9D5_9GAMM</name>
<dbReference type="InterPro" id="IPR000352">
    <property type="entry name" value="Pep_chain_release_fac_I"/>
</dbReference>
<dbReference type="InterPro" id="IPR050057">
    <property type="entry name" value="Prokaryotic/Mito_RF"/>
</dbReference>
<reference evidence="5 6" key="1">
    <citation type="journal article" date="2017" name="Proc. Natl. Acad. Sci. U.S.A.">
        <title>Small genome symbiont underlies cuticle hardness in beetles.</title>
        <authorList>
            <person name="Anbutsu H."/>
            <person name="Moriyama M."/>
            <person name="Nikoh N."/>
            <person name="Hosokawa T."/>
            <person name="Futahashi R."/>
            <person name="Tanahashi M."/>
            <person name="Meng X.Y."/>
            <person name="Kuriwada T."/>
            <person name="Mori N."/>
            <person name="Oshima K."/>
            <person name="Hattori M."/>
            <person name="Fujie M."/>
            <person name="Satoh N."/>
            <person name="Maeda T."/>
            <person name="Shigenobu S."/>
            <person name="Koga R."/>
            <person name="Fukatsu T."/>
        </authorList>
    </citation>
    <scope>NUCLEOTIDE SEQUENCE [LARGE SCALE GENOMIC DNA]</scope>
    <source>
        <strain evidence="5">NARRFE1</strain>
    </source>
</reference>
<dbReference type="AlphaFoldDB" id="A0A2Z5T9D5"/>
<evidence type="ECO:0000256" key="3">
    <source>
        <dbReference type="ARBA" id="ARBA00022917"/>
    </source>
</evidence>
<dbReference type="SMART" id="SM00937">
    <property type="entry name" value="PCRF"/>
    <property type="match status" value="1"/>
</dbReference>
<dbReference type="PANTHER" id="PTHR43804:SF7">
    <property type="entry name" value="LD18447P"/>
    <property type="match status" value="1"/>
</dbReference>
<dbReference type="GO" id="GO:0005737">
    <property type="term" value="C:cytoplasm"/>
    <property type="evidence" value="ECO:0007669"/>
    <property type="project" value="UniProtKB-ARBA"/>
</dbReference>
<dbReference type="Pfam" id="PF03462">
    <property type="entry name" value="PCRF"/>
    <property type="match status" value="1"/>
</dbReference>
<dbReference type="FunFam" id="3.30.160.20:FF:000004">
    <property type="entry name" value="Peptide chain release factor 1"/>
    <property type="match status" value="1"/>
</dbReference>
<dbReference type="InterPro" id="IPR045853">
    <property type="entry name" value="Pep_chain_release_fac_I_sf"/>
</dbReference>
<dbReference type="KEGG" id="eor:NARRFE1_02110"/>
<protein>
    <submittedName>
        <fullName evidence="5">Peptide chain release factor 1</fullName>
    </submittedName>
</protein>
<dbReference type="Gene3D" id="3.30.160.20">
    <property type="match status" value="1"/>
</dbReference>
<keyword evidence="2" id="KW-0488">Methylation</keyword>
<dbReference type="EMBL" id="AP018161">
    <property type="protein sequence ID" value="BBA85146.1"/>
    <property type="molecule type" value="Genomic_DNA"/>
</dbReference>
<evidence type="ECO:0000256" key="2">
    <source>
        <dbReference type="ARBA" id="ARBA00022481"/>
    </source>
</evidence>
<dbReference type="Pfam" id="PF00472">
    <property type="entry name" value="RF-1"/>
    <property type="match status" value="1"/>
</dbReference>
<dbReference type="Proteomes" id="UP000289537">
    <property type="component" value="Chromosome"/>
</dbReference>
<keyword evidence="3" id="KW-0648">Protein biosynthesis</keyword>